<reference evidence="1 2" key="1">
    <citation type="journal article" date="2022" name="Microbiol. Resour. Announc.">
        <title>Complete Genome Sequences of Thermus Strains Isolated from Senami Hot Spring in Japan.</title>
        <authorList>
            <person name="Miyazaki K."/>
        </authorList>
    </citation>
    <scope>NUCLEOTIDE SEQUENCE [LARGE SCALE GENOMIC DNA]</scope>
    <source>
        <strain evidence="1 2">SNM4-1</strain>
    </source>
</reference>
<keyword evidence="2" id="KW-1185">Reference proteome</keyword>
<dbReference type="EMBL" id="AP025593">
    <property type="protein sequence ID" value="BDG16950.1"/>
    <property type="molecule type" value="Genomic_DNA"/>
</dbReference>
<dbReference type="Proteomes" id="UP000831120">
    <property type="component" value="Chromosome"/>
</dbReference>
<organism evidence="1 2">
    <name type="scientific">Thermus brockianus</name>
    <dbReference type="NCBI Taxonomy" id="56956"/>
    <lineage>
        <taxon>Bacteria</taxon>
        <taxon>Thermotogati</taxon>
        <taxon>Deinococcota</taxon>
        <taxon>Deinococci</taxon>
        <taxon>Thermales</taxon>
        <taxon>Thermaceae</taxon>
        <taxon>Thermus</taxon>
    </lineage>
</organism>
<gene>
    <name evidence="1" type="ORF">TbrSNM41_16840</name>
</gene>
<evidence type="ECO:0000313" key="1">
    <source>
        <dbReference type="EMBL" id="BDG16950.1"/>
    </source>
</evidence>
<proteinExistence type="predicted"/>
<accession>A0ABM7XKU0</accession>
<name>A0ABM7XKU0_THEBO</name>
<protein>
    <submittedName>
        <fullName evidence="1">Uncharacterized protein</fullName>
    </submittedName>
</protein>
<evidence type="ECO:0000313" key="2">
    <source>
        <dbReference type="Proteomes" id="UP000831120"/>
    </source>
</evidence>
<sequence length="107" mass="11921">MPELKPADEQDLLLEHGEVYVAEGRWGRAYFRPPQEPEYSRFVATAAREGANLYAAQKTLVLDCLLKPSRAEFAEVVRQRPGLVPKIAADLIALAQDEEARFLAPLG</sequence>
<dbReference type="Gene3D" id="3.30.2220.10">
    <property type="entry name" value="rbstp2171"/>
    <property type="match status" value="1"/>
</dbReference>
<dbReference type="RefSeq" id="WP_244362210.1">
    <property type="nucleotide sequence ID" value="NZ_AP025593.1"/>
</dbReference>